<dbReference type="GO" id="GO:0000922">
    <property type="term" value="C:spindle pole"/>
    <property type="evidence" value="ECO:0007669"/>
    <property type="project" value="InterPro"/>
</dbReference>
<feature type="compositionally biased region" description="Polar residues" evidence="1">
    <location>
        <begin position="833"/>
        <end position="862"/>
    </location>
</feature>
<feature type="region of interest" description="Disordered" evidence="1">
    <location>
        <begin position="955"/>
        <end position="979"/>
    </location>
</feature>
<dbReference type="PANTHER" id="PTHR21616">
    <property type="entry name" value="CENTROSOME SPINDLE POLE ASSOCIATED PROTEIN"/>
    <property type="match status" value="1"/>
</dbReference>
<feature type="region of interest" description="Disordered" evidence="1">
    <location>
        <begin position="714"/>
        <end position="768"/>
    </location>
</feature>
<feature type="compositionally biased region" description="Polar residues" evidence="1">
    <location>
        <begin position="259"/>
        <end position="279"/>
    </location>
</feature>
<dbReference type="GO" id="GO:0005813">
    <property type="term" value="C:centrosome"/>
    <property type="evidence" value="ECO:0007669"/>
    <property type="project" value="InterPro"/>
</dbReference>
<name>A0A6S7IWX9_PARCT</name>
<feature type="compositionally biased region" description="Basic and acidic residues" evidence="1">
    <location>
        <begin position="627"/>
        <end position="636"/>
    </location>
</feature>
<feature type="compositionally biased region" description="Basic and acidic residues" evidence="1">
    <location>
        <begin position="507"/>
        <end position="561"/>
    </location>
</feature>
<dbReference type="InterPro" id="IPR026708">
    <property type="entry name" value="CSPP1"/>
</dbReference>
<evidence type="ECO:0000259" key="2">
    <source>
        <dbReference type="Pfam" id="PF24578"/>
    </source>
</evidence>
<feature type="compositionally biased region" description="Basic and acidic residues" evidence="1">
    <location>
        <begin position="649"/>
        <end position="666"/>
    </location>
</feature>
<feature type="compositionally biased region" description="Polar residues" evidence="1">
    <location>
        <begin position="578"/>
        <end position="587"/>
    </location>
</feature>
<feature type="compositionally biased region" description="Basic and acidic residues" evidence="1">
    <location>
        <begin position="318"/>
        <end position="333"/>
    </location>
</feature>
<dbReference type="GO" id="GO:0005874">
    <property type="term" value="C:microtubule"/>
    <property type="evidence" value="ECO:0007669"/>
    <property type="project" value="InterPro"/>
</dbReference>
<feature type="compositionally biased region" description="Polar residues" evidence="1">
    <location>
        <begin position="145"/>
        <end position="154"/>
    </location>
</feature>
<evidence type="ECO:0000256" key="1">
    <source>
        <dbReference type="SAM" id="MobiDB-lite"/>
    </source>
</evidence>
<dbReference type="PANTHER" id="PTHR21616:SF2">
    <property type="entry name" value="CENTROSOME AND SPINDLE POLE-ASSOCIATED PROTEIN 1"/>
    <property type="match status" value="1"/>
</dbReference>
<dbReference type="InterPro" id="IPR058191">
    <property type="entry name" value="CSPP1_C"/>
</dbReference>
<dbReference type="Pfam" id="PF24578">
    <property type="entry name" value="CSPP1_C"/>
    <property type="match status" value="1"/>
</dbReference>
<protein>
    <submittedName>
        <fullName evidence="3">Centrosome and spindle pole associated 1-like</fullName>
    </submittedName>
</protein>
<feature type="region of interest" description="Disordered" evidence="1">
    <location>
        <begin position="1"/>
        <end position="177"/>
    </location>
</feature>
<evidence type="ECO:0000313" key="3">
    <source>
        <dbReference type="EMBL" id="CAB4021389.1"/>
    </source>
</evidence>
<feature type="compositionally biased region" description="Basic and acidic residues" evidence="1">
    <location>
        <begin position="36"/>
        <end position="85"/>
    </location>
</feature>
<feature type="region of interest" description="Disordered" evidence="1">
    <location>
        <begin position="259"/>
        <end position="287"/>
    </location>
</feature>
<dbReference type="GO" id="GO:0032467">
    <property type="term" value="P:positive regulation of cytokinesis"/>
    <property type="evidence" value="ECO:0007669"/>
    <property type="project" value="InterPro"/>
</dbReference>
<dbReference type="EMBL" id="CACRXK020011410">
    <property type="protein sequence ID" value="CAB4021389.1"/>
    <property type="molecule type" value="Genomic_DNA"/>
</dbReference>
<feature type="compositionally biased region" description="Basic and acidic residues" evidence="1">
    <location>
        <begin position="720"/>
        <end position="732"/>
    </location>
</feature>
<feature type="compositionally biased region" description="Basic and acidic residues" evidence="1">
    <location>
        <begin position="814"/>
        <end position="832"/>
    </location>
</feature>
<feature type="compositionally biased region" description="Polar residues" evidence="1">
    <location>
        <begin position="440"/>
        <end position="461"/>
    </location>
</feature>
<comment type="caution">
    <text evidence="3">The sequence shown here is derived from an EMBL/GenBank/DDBJ whole genome shotgun (WGS) entry which is preliminary data.</text>
</comment>
<feature type="region of interest" description="Disordered" evidence="1">
    <location>
        <begin position="313"/>
        <end position="333"/>
    </location>
</feature>
<proteinExistence type="predicted"/>
<feature type="region of interest" description="Disordered" evidence="1">
    <location>
        <begin position="507"/>
        <end position="696"/>
    </location>
</feature>
<organism evidence="3 4">
    <name type="scientific">Paramuricea clavata</name>
    <name type="common">Red gorgonian</name>
    <name type="synonym">Violescent sea-whip</name>
    <dbReference type="NCBI Taxonomy" id="317549"/>
    <lineage>
        <taxon>Eukaryota</taxon>
        <taxon>Metazoa</taxon>
        <taxon>Cnidaria</taxon>
        <taxon>Anthozoa</taxon>
        <taxon>Octocorallia</taxon>
        <taxon>Malacalcyonacea</taxon>
        <taxon>Plexauridae</taxon>
        <taxon>Paramuricea</taxon>
    </lineage>
</organism>
<feature type="domain" description="Centrosome and spindle pole-associated protein 1 C-terminal" evidence="2">
    <location>
        <begin position="770"/>
        <end position="822"/>
    </location>
</feature>
<reference evidence="3" key="1">
    <citation type="submission" date="2020-04" db="EMBL/GenBank/DDBJ databases">
        <authorList>
            <person name="Alioto T."/>
            <person name="Alioto T."/>
            <person name="Gomez Garrido J."/>
        </authorList>
    </citation>
    <scope>NUCLEOTIDE SEQUENCE</scope>
    <source>
        <strain evidence="3">A484AB</strain>
    </source>
</reference>
<accession>A0A6S7IWX9</accession>
<feature type="non-terminal residue" evidence="3">
    <location>
        <position position="979"/>
    </location>
</feature>
<feature type="compositionally biased region" description="Polar residues" evidence="1">
    <location>
        <begin position="756"/>
        <end position="768"/>
    </location>
</feature>
<dbReference type="Proteomes" id="UP001152795">
    <property type="component" value="Unassembled WGS sequence"/>
</dbReference>
<dbReference type="OrthoDB" id="10044099at2759"/>
<feature type="region of interest" description="Disordered" evidence="1">
    <location>
        <begin position="427"/>
        <end position="493"/>
    </location>
</feature>
<dbReference type="AlphaFoldDB" id="A0A6S7IWX9"/>
<keyword evidence="4" id="KW-1185">Reference proteome</keyword>
<evidence type="ECO:0000313" key="4">
    <source>
        <dbReference type="Proteomes" id="UP001152795"/>
    </source>
</evidence>
<gene>
    <name evidence="3" type="ORF">PACLA_8A019577</name>
</gene>
<feature type="compositionally biased region" description="Basic and acidic residues" evidence="1">
    <location>
        <begin position="463"/>
        <end position="493"/>
    </location>
</feature>
<feature type="region of interest" description="Disordered" evidence="1">
    <location>
        <begin position="786"/>
        <end position="883"/>
    </location>
</feature>
<feature type="compositionally biased region" description="Basic and acidic residues" evidence="1">
    <location>
        <begin position="97"/>
        <end position="144"/>
    </location>
</feature>
<sequence length="979" mass="112405">DAGNVDDPYLNSRHVRFNDETGYKTQSQREPWLENGSRRRWDHPDKEFDRGRRYSNSDHADSRNVEDFQERSRGRRQEVPEDRVSRSAPPTAVPLIGEHDMSPEVKQQRQTKYREELQAQMKEREMQKKREKHHTFVDDSRKQETGLNGSINGNSGPGRYQPSFPRNDQPRHNQPFQAQPDLTNLRYQPTFPQSNNNLPPNQLGYDQAYNHSSYLNQPLNYPSSLLSTGPSLSTLNPSAGLLGGYPTSRREPFGGYQPSWATDNTGLGQRTTGLPTSLGDTGRIGDRNPALTSRLNLSNGLLDKSLSNSGFGALPHSEAAKEKERSRQQSYREELTRQMLEKEARKKKDKEDVERYNLKLEREVEEYNPWGKGGGGAPIRDQTGKLVSDLRQMHLYNKEGTIISPRDRGKTTEVSLVKENLSTSFEMKTAGVSPAPKVDQFQTSPMQTVNDGVQKNSQQQYKEYLRQQVEEKQRKKKEEEDRLREIEERQDKIIQEQQKKLKEEYQKELDAAKQKEEAARQKNEELRKAAEEKKKETERKRIEEDRKQEEKLKKQLDERLKAAKANNAKRSESPPIPSAQTAGRSSSPPIPTLQKKVEEIQRPASPPIPTLQNKTRSDSPPIPTLQNKERETKEPAEVTTHPNFQRQSSAEKHFDRPPSSSRRDQQKPSTQSRTMEENDRQGRRSRPSSATADIDVLSQLTSLRRQLKKEEIKVQQQLSENKEKYVKLRETSGTRSGRTKKPVGGNVFDNVFRKQPSATQKYHDSQTSGAIDEFHKLKYEESSSLHGDFLNKYPEPATSPSTLDLQQKSLLQEQQKRLQRFRDMTLTSDKENFQSFGNKTRPPSNTSQLESDSQFVPVNDPSQVPHVDSSKHSPRMPSARERRRWKQLENLAKASKLSDYKPPTPGGFSLNSVTSFNVDELAQKNEERLRRLEAMKQARAESKGDPNEVLKKFIQQHSRPDSKVSENSLPTDKRYLPNM</sequence>
<feature type="compositionally biased region" description="Low complexity" evidence="1">
    <location>
        <begin position="803"/>
        <end position="813"/>
    </location>
</feature>